<sequence>MKKLLFPLFVFISSFCFGQNNAGERKALLEPFKGAKKICLTFSFGADSLYAFVSKSLIKAGYAIVSRDKELGTIATDVKHIKFIDYKMNLVVDGSTVTITGQGNTGMGMTLGTAYVEPSWVDADYRSKADLRRKVFDDIIKFAESTHPDKIEYSK</sequence>
<evidence type="ECO:0000256" key="1">
    <source>
        <dbReference type="SAM" id="SignalP"/>
    </source>
</evidence>
<dbReference type="AlphaFoldDB" id="A0A2P8H994"/>
<organism evidence="2 3">
    <name type="scientific">Chitinophaga niastensis</name>
    <dbReference type="NCBI Taxonomy" id="536980"/>
    <lineage>
        <taxon>Bacteria</taxon>
        <taxon>Pseudomonadati</taxon>
        <taxon>Bacteroidota</taxon>
        <taxon>Chitinophagia</taxon>
        <taxon>Chitinophagales</taxon>
        <taxon>Chitinophagaceae</taxon>
        <taxon>Chitinophaga</taxon>
    </lineage>
</organism>
<dbReference type="EMBL" id="PYAW01000010">
    <property type="protein sequence ID" value="PSL42803.1"/>
    <property type="molecule type" value="Genomic_DNA"/>
</dbReference>
<gene>
    <name evidence="2" type="ORF">CLV51_11019</name>
</gene>
<name>A0A2P8H994_CHINA</name>
<comment type="caution">
    <text evidence="2">The sequence shown here is derived from an EMBL/GenBank/DDBJ whole genome shotgun (WGS) entry which is preliminary data.</text>
</comment>
<accession>A0A2P8H994</accession>
<feature type="signal peptide" evidence="1">
    <location>
        <begin position="1"/>
        <end position="22"/>
    </location>
</feature>
<dbReference type="RefSeq" id="WP_106531260.1">
    <property type="nucleotide sequence ID" value="NZ_PYAW01000010.1"/>
</dbReference>
<reference evidence="2 3" key="1">
    <citation type="submission" date="2018-03" db="EMBL/GenBank/DDBJ databases">
        <title>Genomic Encyclopedia of Archaeal and Bacterial Type Strains, Phase II (KMG-II): from individual species to whole genera.</title>
        <authorList>
            <person name="Goeker M."/>
        </authorList>
    </citation>
    <scope>NUCLEOTIDE SEQUENCE [LARGE SCALE GENOMIC DNA]</scope>
    <source>
        <strain evidence="2 3">DSM 24859</strain>
    </source>
</reference>
<evidence type="ECO:0008006" key="4">
    <source>
        <dbReference type="Google" id="ProtNLM"/>
    </source>
</evidence>
<evidence type="ECO:0000313" key="3">
    <source>
        <dbReference type="Proteomes" id="UP000240971"/>
    </source>
</evidence>
<dbReference type="Proteomes" id="UP000240971">
    <property type="component" value="Unassembled WGS sequence"/>
</dbReference>
<protein>
    <recommendedName>
        <fullName evidence="4">Phospholipase D-like protein</fullName>
    </recommendedName>
</protein>
<evidence type="ECO:0000313" key="2">
    <source>
        <dbReference type="EMBL" id="PSL42803.1"/>
    </source>
</evidence>
<proteinExistence type="predicted"/>
<keyword evidence="1" id="KW-0732">Signal</keyword>
<feature type="chain" id="PRO_5015150293" description="Phospholipase D-like protein" evidence="1">
    <location>
        <begin position="23"/>
        <end position="155"/>
    </location>
</feature>
<keyword evidence="3" id="KW-1185">Reference proteome</keyword>